<evidence type="ECO:0000313" key="3">
    <source>
        <dbReference type="Proteomes" id="UP001431192"/>
    </source>
</evidence>
<dbReference type="PANTHER" id="PTHR47495">
    <property type="entry name" value="ALDEHYDE DEHYDROGENASE"/>
    <property type="match status" value="1"/>
</dbReference>
<sequence length="215" mass="22914">MDEAAHHAGKDPLQFRLDMLIAEGRNAGTTPVAAGGAARQAAVLKKAAEMIEWGKPQAENTGLGIASTFGQERDMPTWVACAVQVQVDKDRGSIDVQKLYIAIDAGIIVHPNGAEAQCQGAALWGLSMAIHEGTEIVNGQYKDSNFSTYTPVRIYQTPEIKIEFIPSTQPPSGLGEPAVTPVAPAIANAIYNAVGVRLRKLPMKPNDLKSKLTSI</sequence>
<comment type="caution">
    <text evidence="2">The sequence shown here is derived from an EMBL/GenBank/DDBJ whole genome shotgun (WGS) entry which is preliminary data.</text>
</comment>
<organism evidence="2 3">
    <name type="scientific">Shewanella phaeophyticola</name>
    <dbReference type="NCBI Taxonomy" id="2978345"/>
    <lineage>
        <taxon>Bacteria</taxon>
        <taxon>Pseudomonadati</taxon>
        <taxon>Pseudomonadota</taxon>
        <taxon>Gammaproteobacteria</taxon>
        <taxon>Alteromonadales</taxon>
        <taxon>Shewanellaceae</taxon>
        <taxon>Shewanella</taxon>
    </lineage>
</organism>
<dbReference type="SUPFAM" id="SSF56003">
    <property type="entry name" value="Molybdenum cofactor-binding domain"/>
    <property type="match status" value="1"/>
</dbReference>
<name>A0ABT2P7K5_9GAMM</name>
<dbReference type="Proteomes" id="UP001431192">
    <property type="component" value="Unassembled WGS sequence"/>
</dbReference>
<reference evidence="2" key="1">
    <citation type="submission" date="2022-09" db="EMBL/GenBank/DDBJ databases">
        <title>Shewanella sp. KJ10-1 sp.nov, isolated from marine algae.</title>
        <authorList>
            <person name="Butt M."/>
            <person name="Lee J.K."/>
            <person name="Kim J.M."/>
            <person name="Choi D.G."/>
        </authorList>
    </citation>
    <scope>NUCLEOTIDE SEQUENCE</scope>
    <source>
        <strain evidence="2">KJ10-1</strain>
    </source>
</reference>
<dbReference type="Pfam" id="PF20256">
    <property type="entry name" value="MoCoBD_2"/>
    <property type="match status" value="1"/>
</dbReference>
<feature type="domain" description="Aldehyde oxidase/xanthine dehydrogenase second molybdopterin binding" evidence="1">
    <location>
        <begin position="58"/>
        <end position="158"/>
    </location>
</feature>
<dbReference type="InterPro" id="IPR052516">
    <property type="entry name" value="N-heterocyclic_Hydroxylase"/>
</dbReference>
<dbReference type="EMBL" id="JAODOQ010000001">
    <property type="protein sequence ID" value="MCT8988462.1"/>
    <property type="molecule type" value="Genomic_DNA"/>
</dbReference>
<gene>
    <name evidence="2" type="ORF">N4T56_20945</name>
</gene>
<keyword evidence="3" id="KW-1185">Reference proteome</keyword>
<proteinExistence type="predicted"/>
<protein>
    <submittedName>
        <fullName evidence="2">Molybdopterin-dependent oxidoreductase</fullName>
    </submittedName>
</protein>
<evidence type="ECO:0000259" key="1">
    <source>
        <dbReference type="Pfam" id="PF20256"/>
    </source>
</evidence>
<dbReference type="PANTHER" id="PTHR47495:SF2">
    <property type="entry name" value="ALDEHYDE DEHYDROGENASE"/>
    <property type="match status" value="1"/>
</dbReference>
<dbReference type="Gene3D" id="3.30.365.10">
    <property type="entry name" value="Aldehyde oxidase/xanthine dehydrogenase, molybdopterin binding domain"/>
    <property type="match status" value="1"/>
</dbReference>
<dbReference type="InterPro" id="IPR037165">
    <property type="entry name" value="AldOxase/xan_DH_Mopterin-bd_sf"/>
</dbReference>
<dbReference type="RefSeq" id="WP_261734552.1">
    <property type="nucleotide sequence ID" value="NZ_JAODOQ010000001.1"/>
</dbReference>
<accession>A0ABT2P7K5</accession>
<dbReference type="InterPro" id="IPR046867">
    <property type="entry name" value="AldOxase/xan_DH_MoCoBD2"/>
</dbReference>
<evidence type="ECO:0000313" key="2">
    <source>
        <dbReference type="EMBL" id="MCT8988462.1"/>
    </source>
</evidence>